<evidence type="ECO:0000313" key="2">
    <source>
        <dbReference type="EMBL" id="NLR92931.1"/>
    </source>
</evidence>
<evidence type="ECO:0000313" key="3">
    <source>
        <dbReference type="Proteomes" id="UP000585050"/>
    </source>
</evidence>
<dbReference type="Pfam" id="PF15418">
    <property type="entry name" value="DUF4625"/>
    <property type="match status" value="1"/>
</dbReference>
<reference evidence="2 3" key="1">
    <citation type="submission" date="2020-04" db="EMBL/GenBank/DDBJ databases">
        <title>Flammeovirga sp. SR4, a novel species isolated from seawater.</title>
        <authorList>
            <person name="Wang X."/>
        </authorList>
    </citation>
    <scope>NUCLEOTIDE SEQUENCE [LARGE SCALE GENOMIC DNA]</scope>
    <source>
        <strain evidence="2 3">SR4</strain>
    </source>
</reference>
<dbReference type="Proteomes" id="UP000585050">
    <property type="component" value="Unassembled WGS sequence"/>
</dbReference>
<keyword evidence="3" id="KW-1185">Reference proteome</keyword>
<sequence length="532" mass="58846">MKLQTLISYILLLAVFASCIALEDDFSPSISSMEIEENKVFHYKDTFNLSVTFSDNVLISEATISIGEVNPESSSVFTFSFDSTYADIQARALAIDSSLVIPAYVPTGQYFLALKNKDAGDNVMVDSIFFRIESDTILPSFSSDISVMSAIEGNQESTVYCRGERLLLSGILSDNIGLTKLSVQFADSSPRNFLIQGDSLDINDIVQRQIFIPESLENGIDTLTLTLEDEYSNVSVKKIPLEINCDDVAANFASYESTQEIPSDRIVLIYPGTPFQLTSLIAEDEGGLDSVQLEVSRIPVSSDGSTSTPIIEQFVEVALNGVNTIDLATLEDLNFNFEFDELTTDAGETIFINVKIKDQEQTWDNASFFRFSLVAREDLAPSITVTDFIFNDTKEYVPENEPYALTPQTNSINIKLEGKIYENVGLQSVLIEFIDLGLGSRGTSASKTVTEFSSYPVDLGSLISDLQMVVPSMNQADLYEYSQTDFRLRILATDIRGQTDEIIYNFSVDYSLAIEEGEGEVEEPILPGRKGF</sequence>
<dbReference type="AlphaFoldDB" id="A0A7X8SMF1"/>
<dbReference type="InterPro" id="IPR027829">
    <property type="entry name" value="DUF4625"/>
</dbReference>
<gene>
    <name evidence="2" type="ORF">HGP29_17095</name>
</gene>
<dbReference type="PROSITE" id="PS51257">
    <property type="entry name" value="PROKAR_LIPOPROTEIN"/>
    <property type="match status" value="1"/>
</dbReference>
<keyword evidence="1" id="KW-0732">Signal</keyword>
<dbReference type="EMBL" id="JABAIL010000005">
    <property type="protein sequence ID" value="NLR92931.1"/>
    <property type="molecule type" value="Genomic_DNA"/>
</dbReference>
<evidence type="ECO:0000256" key="1">
    <source>
        <dbReference type="SAM" id="SignalP"/>
    </source>
</evidence>
<protein>
    <submittedName>
        <fullName evidence="2">DUF4625 domain-containing protein</fullName>
    </submittedName>
</protein>
<feature type="signal peptide" evidence="1">
    <location>
        <begin position="1"/>
        <end position="23"/>
    </location>
</feature>
<comment type="caution">
    <text evidence="2">The sequence shown here is derived from an EMBL/GenBank/DDBJ whole genome shotgun (WGS) entry which is preliminary data.</text>
</comment>
<organism evidence="2 3">
    <name type="scientific">Flammeovirga agarivorans</name>
    <dbReference type="NCBI Taxonomy" id="2726742"/>
    <lineage>
        <taxon>Bacteria</taxon>
        <taxon>Pseudomonadati</taxon>
        <taxon>Bacteroidota</taxon>
        <taxon>Cytophagia</taxon>
        <taxon>Cytophagales</taxon>
        <taxon>Flammeovirgaceae</taxon>
        <taxon>Flammeovirga</taxon>
    </lineage>
</organism>
<dbReference type="RefSeq" id="WP_168883645.1">
    <property type="nucleotide sequence ID" value="NZ_JABAIL010000005.1"/>
</dbReference>
<proteinExistence type="predicted"/>
<name>A0A7X8SMF1_9BACT</name>
<feature type="chain" id="PRO_5031263483" evidence="1">
    <location>
        <begin position="24"/>
        <end position="532"/>
    </location>
</feature>
<accession>A0A7X8SMF1</accession>